<evidence type="ECO:0000256" key="1">
    <source>
        <dbReference type="ARBA" id="ARBA00004123"/>
    </source>
</evidence>
<reference evidence="6 7" key="1">
    <citation type="journal article" date="2018" name="BMC Genomics">
        <title>The genome of Naegleria lovaniensis, the basis for a comparative approach to unravel pathogenicity factors of the human pathogenic amoeba N. fowleri.</title>
        <authorList>
            <person name="Liechti N."/>
            <person name="Schurch N."/>
            <person name="Bruggmann R."/>
            <person name="Wittwer M."/>
        </authorList>
    </citation>
    <scope>NUCLEOTIDE SEQUENCE [LARGE SCALE GENOMIC DNA]</scope>
    <source>
        <strain evidence="6 7">ATCC 30569</strain>
    </source>
</reference>
<feature type="domain" description="Chromo" evidence="4">
    <location>
        <begin position="435"/>
        <end position="494"/>
    </location>
</feature>
<dbReference type="Gene3D" id="2.40.50.40">
    <property type="match status" value="1"/>
</dbReference>
<name>A0AA88KI54_NAELO</name>
<dbReference type="GeneID" id="68100498"/>
<dbReference type="GO" id="GO:0006355">
    <property type="term" value="P:regulation of DNA-templated transcription"/>
    <property type="evidence" value="ECO:0007669"/>
    <property type="project" value="InterPro"/>
</dbReference>
<dbReference type="GO" id="GO:0005524">
    <property type="term" value="F:ATP binding"/>
    <property type="evidence" value="ECO:0007669"/>
    <property type="project" value="InterPro"/>
</dbReference>
<dbReference type="PROSITE" id="PS50013">
    <property type="entry name" value="CHROMO_2"/>
    <property type="match status" value="1"/>
</dbReference>
<gene>
    <name evidence="6" type="ORF">C9374_008044</name>
</gene>
<feature type="compositionally biased region" description="Polar residues" evidence="3">
    <location>
        <begin position="224"/>
        <end position="238"/>
    </location>
</feature>
<organism evidence="6 7">
    <name type="scientific">Naegleria lovaniensis</name>
    <name type="common">Amoeba</name>
    <dbReference type="NCBI Taxonomy" id="51637"/>
    <lineage>
        <taxon>Eukaryota</taxon>
        <taxon>Discoba</taxon>
        <taxon>Heterolobosea</taxon>
        <taxon>Tetramitia</taxon>
        <taxon>Eutetramitia</taxon>
        <taxon>Vahlkampfiidae</taxon>
        <taxon>Naegleria</taxon>
    </lineage>
</organism>
<dbReference type="Proteomes" id="UP000816034">
    <property type="component" value="Unassembled WGS sequence"/>
</dbReference>
<evidence type="ECO:0008006" key="8">
    <source>
        <dbReference type="Google" id="ProtNLM"/>
    </source>
</evidence>
<evidence type="ECO:0000256" key="2">
    <source>
        <dbReference type="ARBA" id="ARBA00023242"/>
    </source>
</evidence>
<dbReference type="AlphaFoldDB" id="A0AA88KI54"/>
<evidence type="ECO:0000313" key="6">
    <source>
        <dbReference type="EMBL" id="KAG2378896.1"/>
    </source>
</evidence>
<feature type="compositionally biased region" description="Polar residues" evidence="3">
    <location>
        <begin position="346"/>
        <end position="359"/>
    </location>
</feature>
<feature type="compositionally biased region" description="Polar residues" evidence="3">
    <location>
        <begin position="204"/>
        <end position="217"/>
    </location>
</feature>
<dbReference type="RefSeq" id="XP_044546158.1">
    <property type="nucleotide sequence ID" value="XM_044698077.1"/>
</dbReference>
<dbReference type="InterPro" id="IPR000953">
    <property type="entry name" value="Chromo/chromo_shadow_dom"/>
</dbReference>
<feature type="region of interest" description="Disordered" evidence="3">
    <location>
        <begin position="406"/>
        <end position="427"/>
    </location>
</feature>
<feature type="region of interest" description="Disordered" evidence="3">
    <location>
        <begin position="328"/>
        <end position="359"/>
    </location>
</feature>
<feature type="region of interest" description="Disordered" evidence="3">
    <location>
        <begin position="152"/>
        <end position="248"/>
    </location>
</feature>
<comment type="subcellular location">
    <subcellularLocation>
        <location evidence="1">Nucleus</location>
    </subcellularLocation>
</comment>
<keyword evidence="7" id="KW-1185">Reference proteome</keyword>
<dbReference type="InterPro" id="IPR014978">
    <property type="entry name" value="Gln-Leu-Gln_QLQ"/>
</dbReference>
<feature type="domain" description="QLQ" evidence="5">
    <location>
        <begin position="54"/>
        <end position="89"/>
    </location>
</feature>
<sequence>MNGKQSVIGEQQRSAEDHTPNSNNLFFYKGFLPLDKTEFPVHFVLHQNMITDKQFLPEQLFQLFTQILAFEYIRKRLTIPRSLLFSLEYFHEREKMKQQNIIPKHIDMPFKQVFGNPSLFDAVEATIVREHIHNGGEGNEEFETKSQNVNIPETIPQAPSSSSSSAASNSSPNIVAQSTPTTAAETSSSITSQTNKNSTKENTSDQQVSNTTLQNSQQHDKQSSDIQTSLKIPNNIQKTTSSNSTNNTLFKQLTPRRVKPQSNTRDTQLTLLGLEVISYMCGNYPKGNQIFKSLIEEPIPNLTSKCSAPTSENNATNNSIPLIILSDDDKEVKPPPEKARKLELPQHSSPNTTSHVSTKMQETVSRIAVTSPKIQSNKLFDSKAAAALMELSPSDDDSTEIVTKKTTTKKTKKKHKTGKRKPIQKSKQQNNDDIFFIEYIIQKKVLEKSEPTYFVKWLGYAENYNSWVKESDIFDGNLIANFNGEVIFENERAKKKYEEQQKQTLLQ</sequence>
<evidence type="ECO:0000313" key="7">
    <source>
        <dbReference type="Proteomes" id="UP000816034"/>
    </source>
</evidence>
<dbReference type="SMART" id="SM00298">
    <property type="entry name" value="CHROMO"/>
    <property type="match status" value="1"/>
</dbReference>
<dbReference type="Pfam" id="PF00385">
    <property type="entry name" value="Chromo"/>
    <property type="match status" value="1"/>
</dbReference>
<feature type="compositionally biased region" description="Low complexity" evidence="3">
    <location>
        <begin position="158"/>
        <end position="194"/>
    </location>
</feature>
<proteinExistence type="predicted"/>
<accession>A0AA88KI54</accession>
<feature type="compositionally biased region" description="Low complexity" evidence="3">
    <location>
        <begin position="239"/>
        <end position="248"/>
    </location>
</feature>
<dbReference type="InterPro" id="IPR023780">
    <property type="entry name" value="Chromo_domain"/>
</dbReference>
<feature type="compositionally biased region" description="Basic and acidic residues" evidence="3">
    <location>
        <begin position="330"/>
        <end position="344"/>
    </location>
</feature>
<dbReference type="SUPFAM" id="SSF54160">
    <property type="entry name" value="Chromo domain-like"/>
    <property type="match status" value="1"/>
</dbReference>
<feature type="compositionally biased region" description="Polar residues" evidence="3">
    <location>
        <begin position="1"/>
        <end position="12"/>
    </location>
</feature>
<comment type="caution">
    <text evidence="6">The sequence shown here is derived from an EMBL/GenBank/DDBJ whole genome shotgun (WGS) entry which is preliminary data.</text>
</comment>
<protein>
    <recommendedName>
        <fullName evidence="8">Chromo domain-containing protein</fullName>
    </recommendedName>
</protein>
<evidence type="ECO:0000256" key="3">
    <source>
        <dbReference type="SAM" id="MobiDB-lite"/>
    </source>
</evidence>
<dbReference type="PROSITE" id="PS51666">
    <property type="entry name" value="QLQ"/>
    <property type="match status" value="1"/>
</dbReference>
<dbReference type="InterPro" id="IPR016197">
    <property type="entry name" value="Chromo-like_dom_sf"/>
</dbReference>
<evidence type="ECO:0000259" key="5">
    <source>
        <dbReference type="PROSITE" id="PS51666"/>
    </source>
</evidence>
<evidence type="ECO:0000259" key="4">
    <source>
        <dbReference type="PROSITE" id="PS50013"/>
    </source>
</evidence>
<feature type="compositionally biased region" description="Basic residues" evidence="3">
    <location>
        <begin position="406"/>
        <end position="424"/>
    </location>
</feature>
<dbReference type="EMBL" id="PYSW02000031">
    <property type="protein sequence ID" value="KAG2378896.1"/>
    <property type="molecule type" value="Genomic_DNA"/>
</dbReference>
<dbReference type="GO" id="GO:0005634">
    <property type="term" value="C:nucleus"/>
    <property type="evidence" value="ECO:0007669"/>
    <property type="project" value="UniProtKB-SubCell"/>
</dbReference>
<keyword evidence="2" id="KW-0539">Nucleus</keyword>
<feature type="region of interest" description="Disordered" evidence="3">
    <location>
        <begin position="1"/>
        <end position="21"/>
    </location>
</feature>